<feature type="compositionally biased region" description="Basic and acidic residues" evidence="1">
    <location>
        <begin position="10"/>
        <end position="20"/>
    </location>
</feature>
<dbReference type="Proteomes" id="UP001190700">
    <property type="component" value="Unassembled WGS sequence"/>
</dbReference>
<reference evidence="2 3" key="1">
    <citation type="journal article" date="2015" name="Genome Biol. Evol.">
        <title>Comparative Genomics of a Bacterivorous Green Alga Reveals Evolutionary Causalities and Consequences of Phago-Mixotrophic Mode of Nutrition.</title>
        <authorList>
            <person name="Burns J.A."/>
            <person name="Paasch A."/>
            <person name="Narechania A."/>
            <person name="Kim E."/>
        </authorList>
    </citation>
    <scope>NUCLEOTIDE SEQUENCE [LARGE SCALE GENOMIC DNA]</scope>
    <source>
        <strain evidence="2 3">PLY_AMNH</strain>
    </source>
</reference>
<dbReference type="EMBL" id="LGRX02005035">
    <property type="protein sequence ID" value="KAK3279283.1"/>
    <property type="molecule type" value="Genomic_DNA"/>
</dbReference>
<protein>
    <submittedName>
        <fullName evidence="2">Uncharacterized protein</fullName>
    </submittedName>
</protein>
<gene>
    <name evidence="2" type="ORF">CYMTET_12822</name>
</gene>
<accession>A0AAE0GJQ2</accession>
<name>A0AAE0GJQ2_9CHLO</name>
<organism evidence="2 3">
    <name type="scientific">Cymbomonas tetramitiformis</name>
    <dbReference type="NCBI Taxonomy" id="36881"/>
    <lineage>
        <taxon>Eukaryota</taxon>
        <taxon>Viridiplantae</taxon>
        <taxon>Chlorophyta</taxon>
        <taxon>Pyramimonadophyceae</taxon>
        <taxon>Pyramimonadales</taxon>
        <taxon>Pyramimonadaceae</taxon>
        <taxon>Cymbomonas</taxon>
    </lineage>
</organism>
<proteinExistence type="predicted"/>
<evidence type="ECO:0000313" key="2">
    <source>
        <dbReference type="EMBL" id="KAK3279283.1"/>
    </source>
</evidence>
<comment type="caution">
    <text evidence="2">The sequence shown here is derived from an EMBL/GenBank/DDBJ whole genome shotgun (WGS) entry which is preliminary data.</text>
</comment>
<sequence length="215" mass="24288">MEQLKGATRRKSDKEMEGTTRKTKAGKIMDGDLPAPPDWQAIYTDQTAKLKVPKDTPTAIKFTTCLKLFTHFPDLAFLITQDGQQAISQTNIREQCTDAALKTDRNAIAKGLAHLYPYLCKAQPRDVAAAGDFYDSSTNRLLKQQYRSTPCTGPLDPHAVRTNLLRLNPEQLQAKMTEWEARLVPREEIHRQLSLHPLTRINEAETTEQRQGEGE</sequence>
<evidence type="ECO:0000313" key="3">
    <source>
        <dbReference type="Proteomes" id="UP001190700"/>
    </source>
</evidence>
<keyword evidence="3" id="KW-1185">Reference proteome</keyword>
<dbReference type="AlphaFoldDB" id="A0AAE0GJQ2"/>
<feature type="region of interest" description="Disordered" evidence="1">
    <location>
        <begin position="1"/>
        <end position="31"/>
    </location>
</feature>
<evidence type="ECO:0000256" key="1">
    <source>
        <dbReference type="SAM" id="MobiDB-lite"/>
    </source>
</evidence>